<dbReference type="PIRSF" id="PIRSF001221">
    <property type="entry name" value="Amidase_fungi"/>
    <property type="match status" value="1"/>
</dbReference>
<dbReference type="InParanoid" id="A0A067R9Z7"/>
<evidence type="ECO:0000259" key="2">
    <source>
        <dbReference type="Pfam" id="PF01425"/>
    </source>
</evidence>
<dbReference type="PANTHER" id="PTHR43372:SF4">
    <property type="entry name" value="FATTY-ACID AMIDE HYDROLASE 2"/>
    <property type="match status" value="1"/>
</dbReference>
<dbReference type="GO" id="GO:0012505">
    <property type="term" value="C:endomembrane system"/>
    <property type="evidence" value="ECO:0007669"/>
    <property type="project" value="TreeGrafter"/>
</dbReference>
<protein>
    <submittedName>
        <fullName evidence="3">Fatty-acid amide hydrolase 2</fullName>
    </submittedName>
</protein>
<dbReference type="SUPFAM" id="SSF75304">
    <property type="entry name" value="Amidase signature (AS) enzymes"/>
    <property type="match status" value="1"/>
</dbReference>
<dbReference type="InterPro" id="IPR023631">
    <property type="entry name" value="Amidase_dom"/>
</dbReference>
<feature type="active site" description="Charge relay system" evidence="1">
    <location>
        <position position="126"/>
    </location>
</feature>
<keyword evidence="4" id="KW-1185">Reference proteome</keyword>
<gene>
    <name evidence="3" type="ORF">L798_08268</name>
</gene>
<sequence length="529" mass="59320">MSCGPKIWILWFSSWVLKCLMKPFIILRYIRRSQKLPPIHNKLLLHSATNLARMIRTRQVTSEEVVQAYISRIRDINPLVNCMMDNRFEAALLDAKYVDRVLQMTNKTEKQIAKETPFLGVPLSVKGSIAVKGLNHSAGELRFQGRKAQEDAETVMLMRASGAIPLLVTSTPELCMMIETYNKIIGTTNNPYDLRRTPSGSSGGEAALLASAASVIGLGSDILGSLRIPAAFTGIFAHKPTPGVVSHSGHNPTSTDKDWSRFFTIGPMSRYAEDLAPMLNVLAKENADKLRLDEKINMDSIKIYYMEDDGGCALTDDVSRDIKESIQKAVQYMKSAHGTVVKKVDIKDLKYAHDLSVPIITQLEDIRSVHRIESHPKPWRTIFMELVKLCTCFSERTFPTICYAVVKKLSLSIPRRKLEKFKERNESLKKDIYEMLGNDGVFLYPTFIDCANFHLESYYKIFNISYTMIMNALEVPVTNCPMGMNERGLPIGIQIVAAPFEDRLSIAVANELQAAFGGWTEPPASERAA</sequence>
<dbReference type="EMBL" id="KK852827">
    <property type="protein sequence ID" value="KDR15404.1"/>
    <property type="molecule type" value="Genomic_DNA"/>
</dbReference>
<dbReference type="STRING" id="136037.A0A067R9Z7"/>
<dbReference type="InterPro" id="IPR036928">
    <property type="entry name" value="AS_sf"/>
</dbReference>
<dbReference type="Pfam" id="PF01425">
    <property type="entry name" value="Amidase"/>
    <property type="match status" value="1"/>
</dbReference>
<dbReference type="AlphaFoldDB" id="A0A067R9Z7"/>
<dbReference type="FunCoup" id="A0A067R9Z7">
    <property type="interactions" value="6"/>
</dbReference>
<evidence type="ECO:0000313" key="4">
    <source>
        <dbReference type="Proteomes" id="UP000027135"/>
    </source>
</evidence>
<feature type="active site" description="Acyl-ester intermediate" evidence="1">
    <location>
        <position position="225"/>
    </location>
</feature>
<keyword evidence="3" id="KW-0378">Hydrolase</keyword>
<evidence type="ECO:0000256" key="1">
    <source>
        <dbReference type="PIRSR" id="PIRSR001221-1"/>
    </source>
</evidence>
<reference evidence="3 4" key="1">
    <citation type="journal article" date="2014" name="Nat. Commun.">
        <title>Molecular traces of alternative social organization in a termite genome.</title>
        <authorList>
            <person name="Terrapon N."/>
            <person name="Li C."/>
            <person name="Robertson H.M."/>
            <person name="Ji L."/>
            <person name="Meng X."/>
            <person name="Booth W."/>
            <person name="Chen Z."/>
            <person name="Childers C.P."/>
            <person name="Glastad K.M."/>
            <person name="Gokhale K."/>
            <person name="Gowin J."/>
            <person name="Gronenberg W."/>
            <person name="Hermansen R.A."/>
            <person name="Hu H."/>
            <person name="Hunt B.G."/>
            <person name="Huylmans A.K."/>
            <person name="Khalil S.M."/>
            <person name="Mitchell R.D."/>
            <person name="Munoz-Torres M.C."/>
            <person name="Mustard J.A."/>
            <person name="Pan H."/>
            <person name="Reese J.T."/>
            <person name="Scharf M.E."/>
            <person name="Sun F."/>
            <person name="Vogel H."/>
            <person name="Xiao J."/>
            <person name="Yang W."/>
            <person name="Yang Z."/>
            <person name="Yang Z."/>
            <person name="Zhou J."/>
            <person name="Zhu J."/>
            <person name="Brent C.S."/>
            <person name="Elsik C.G."/>
            <person name="Goodisman M.A."/>
            <person name="Liberles D.A."/>
            <person name="Roe R.M."/>
            <person name="Vargo E.L."/>
            <person name="Vilcinskas A."/>
            <person name="Wang J."/>
            <person name="Bornberg-Bauer E."/>
            <person name="Korb J."/>
            <person name="Zhang G."/>
            <person name="Liebig J."/>
        </authorList>
    </citation>
    <scope>NUCLEOTIDE SEQUENCE [LARGE SCALE GENOMIC DNA]</scope>
    <source>
        <tissue evidence="3">Whole organism</tissue>
    </source>
</reference>
<feature type="domain" description="Amidase" evidence="2">
    <location>
        <begin position="64"/>
        <end position="503"/>
    </location>
</feature>
<dbReference type="Proteomes" id="UP000027135">
    <property type="component" value="Unassembled WGS sequence"/>
</dbReference>
<name>A0A067R9Z7_ZOONE</name>
<accession>A0A067R9Z7</accession>
<dbReference type="PANTHER" id="PTHR43372">
    <property type="entry name" value="FATTY-ACID AMIDE HYDROLASE"/>
    <property type="match status" value="1"/>
</dbReference>
<feature type="active site" description="Charge relay system" evidence="1">
    <location>
        <position position="201"/>
    </location>
</feature>
<dbReference type="Gene3D" id="3.90.1300.10">
    <property type="entry name" value="Amidase signature (AS) domain"/>
    <property type="match status" value="1"/>
</dbReference>
<dbReference type="eggNOG" id="KOG1212">
    <property type="taxonomic scope" value="Eukaryota"/>
</dbReference>
<proteinExistence type="predicted"/>
<evidence type="ECO:0000313" key="3">
    <source>
        <dbReference type="EMBL" id="KDR15404.1"/>
    </source>
</evidence>
<dbReference type="OMA" id="KEARCID"/>
<dbReference type="InterPro" id="IPR052739">
    <property type="entry name" value="FAAH2"/>
</dbReference>
<dbReference type="GO" id="GO:0016787">
    <property type="term" value="F:hydrolase activity"/>
    <property type="evidence" value="ECO:0007669"/>
    <property type="project" value="UniProtKB-KW"/>
</dbReference>
<organism evidence="3 4">
    <name type="scientific">Zootermopsis nevadensis</name>
    <name type="common">Dampwood termite</name>
    <dbReference type="NCBI Taxonomy" id="136037"/>
    <lineage>
        <taxon>Eukaryota</taxon>
        <taxon>Metazoa</taxon>
        <taxon>Ecdysozoa</taxon>
        <taxon>Arthropoda</taxon>
        <taxon>Hexapoda</taxon>
        <taxon>Insecta</taxon>
        <taxon>Pterygota</taxon>
        <taxon>Neoptera</taxon>
        <taxon>Polyneoptera</taxon>
        <taxon>Dictyoptera</taxon>
        <taxon>Blattodea</taxon>
        <taxon>Blattoidea</taxon>
        <taxon>Termitoidae</taxon>
        <taxon>Termopsidae</taxon>
        <taxon>Zootermopsis</taxon>
    </lineage>
</organism>
<dbReference type="OrthoDB" id="6428749at2759"/>